<dbReference type="InterPro" id="IPR036770">
    <property type="entry name" value="Ankyrin_rpt-contain_sf"/>
</dbReference>
<dbReference type="Pfam" id="PF12796">
    <property type="entry name" value="Ank_2"/>
    <property type="match status" value="1"/>
</dbReference>
<accession>A0AAD9K6Q3</accession>
<dbReference type="InterPro" id="IPR001496">
    <property type="entry name" value="SOCS_box"/>
</dbReference>
<dbReference type="PROSITE" id="PS50225">
    <property type="entry name" value="SOCS"/>
    <property type="match status" value="1"/>
</dbReference>
<dbReference type="Gene3D" id="1.25.40.20">
    <property type="entry name" value="Ankyrin repeat-containing domain"/>
    <property type="match status" value="1"/>
</dbReference>
<keyword evidence="2" id="KW-0040">ANK repeat</keyword>
<dbReference type="Proteomes" id="UP001208570">
    <property type="component" value="Unassembled WGS sequence"/>
</dbReference>
<gene>
    <name evidence="4" type="ORF">LSH36_44g03000</name>
</gene>
<evidence type="ECO:0000259" key="3">
    <source>
        <dbReference type="PROSITE" id="PS50225"/>
    </source>
</evidence>
<protein>
    <recommendedName>
        <fullName evidence="3">SOCS box domain-containing protein</fullName>
    </recommendedName>
</protein>
<feature type="domain" description="SOCS box" evidence="3">
    <location>
        <begin position="530"/>
        <end position="579"/>
    </location>
</feature>
<sequence length="585" mass="66609">MATLDASIWLLIKERASLEVIHDKFKSIYRVDQQLDFFWLYLYYATQADHQPLVSSILDRTVDYIKTLDHVLTNEILATCVNEAIRKGNTYMIRMYLDRNRDVCTTEGSFYVADSRFKLTYAPVGLAVYLDAVDILMVIMEYYRGELIGPEQQTPLHLACKWPASNCLQYLLTNETALAGINQADADGWTPLLYAGMYHPNAIPALMERGADVSANDSKQGNVLQILSNWCIRIRRLRYSTDDPCPTLGKRRMRANASNEVIFIPDNFATLAATLVEHGVDVNADSAPLVNFAVNVHRRLAEIRGSSNVRGVFKEAMDYLAAVSNQDVRDKTLLKLCHIVNFIATQLRRCSDYDNMVGYIDLLSFTKDLFQILLVRGANADTKEPFEAGEKKIRTFQCLLPFSHRCCCSLKRLVAEEFADRWRSTNYTSTVDIVLIAIIGMYSLQIEEPELYGQAMETMSDIMTLIGESGAECQQPLHFFACLSIDPKVSVPILHRYLRCHGQKHYHGLLSTMQRYVVVLPEEEAEHFTEIRSEITACQNRLYTLKQLLRRDIVAYVGGWQHADKINILPLPDYLKSYLVGVNDD</sequence>
<evidence type="ECO:0000313" key="5">
    <source>
        <dbReference type="Proteomes" id="UP001208570"/>
    </source>
</evidence>
<name>A0AAD9K6Q3_9ANNE</name>
<dbReference type="SMART" id="SM00248">
    <property type="entry name" value="ANK"/>
    <property type="match status" value="3"/>
</dbReference>
<comment type="caution">
    <text evidence="4">The sequence shown here is derived from an EMBL/GenBank/DDBJ whole genome shotgun (WGS) entry which is preliminary data.</text>
</comment>
<keyword evidence="1" id="KW-0677">Repeat</keyword>
<dbReference type="InterPro" id="IPR050745">
    <property type="entry name" value="Multifunctional_regulatory"/>
</dbReference>
<dbReference type="SUPFAM" id="SSF48403">
    <property type="entry name" value="Ankyrin repeat"/>
    <property type="match status" value="1"/>
</dbReference>
<dbReference type="PANTHER" id="PTHR24189:SF50">
    <property type="entry name" value="ANKYRIN REPEAT AND SOCS BOX PROTEIN 2"/>
    <property type="match status" value="1"/>
</dbReference>
<evidence type="ECO:0000313" key="4">
    <source>
        <dbReference type="EMBL" id="KAK2165901.1"/>
    </source>
</evidence>
<organism evidence="4 5">
    <name type="scientific">Paralvinella palmiformis</name>
    <dbReference type="NCBI Taxonomy" id="53620"/>
    <lineage>
        <taxon>Eukaryota</taxon>
        <taxon>Metazoa</taxon>
        <taxon>Spiralia</taxon>
        <taxon>Lophotrochozoa</taxon>
        <taxon>Annelida</taxon>
        <taxon>Polychaeta</taxon>
        <taxon>Sedentaria</taxon>
        <taxon>Canalipalpata</taxon>
        <taxon>Terebellida</taxon>
        <taxon>Terebelliformia</taxon>
        <taxon>Alvinellidae</taxon>
        <taxon>Paralvinella</taxon>
    </lineage>
</organism>
<dbReference type="EMBL" id="JAODUP010000044">
    <property type="protein sequence ID" value="KAK2165901.1"/>
    <property type="molecule type" value="Genomic_DNA"/>
</dbReference>
<dbReference type="AlphaFoldDB" id="A0AAD9K6Q3"/>
<reference evidence="4" key="1">
    <citation type="journal article" date="2023" name="Mol. Biol. Evol.">
        <title>Third-Generation Sequencing Reveals the Adaptive Role of the Epigenome in Three Deep-Sea Polychaetes.</title>
        <authorList>
            <person name="Perez M."/>
            <person name="Aroh O."/>
            <person name="Sun Y."/>
            <person name="Lan Y."/>
            <person name="Juniper S.K."/>
            <person name="Young C.R."/>
            <person name="Angers B."/>
            <person name="Qian P.Y."/>
        </authorList>
    </citation>
    <scope>NUCLEOTIDE SEQUENCE</scope>
    <source>
        <strain evidence="4">P08H-3</strain>
    </source>
</reference>
<evidence type="ECO:0000256" key="2">
    <source>
        <dbReference type="ARBA" id="ARBA00023043"/>
    </source>
</evidence>
<dbReference type="PANTHER" id="PTHR24189">
    <property type="entry name" value="MYOTROPHIN"/>
    <property type="match status" value="1"/>
</dbReference>
<dbReference type="InterPro" id="IPR002110">
    <property type="entry name" value="Ankyrin_rpt"/>
</dbReference>
<evidence type="ECO:0000256" key="1">
    <source>
        <dbReference type="ARBA" id="ARBA00022737"/>
    </source>
</evidence>
<proteinExistence type="predicted"/>
<keyword evidence="5" id="KW-1185">Reference proteome</keyword>